<dbReference type="HOGENOM" id="CLU_1657764_0_0_9"/>
<dbReference type="EMBL" id="CP002160">
    <property type="protein sequence ID" value="ADL50055.1"/>
    <property type="molecule type" value="Genomic_DNA"/>
</dbReference>
<evidence type="ECO:0000313" key="2">
    <source>
        <dbReference type="Proteomes" id="UP000002730"/>
    </source>
</evidence>
<reference evidence="1 2" key="1">
    <citation type="submission" date="2010-08" db="EMBL/GenBank/DDBJ databases">
        <title>Complete sequence of Clostridium cellulovorans 743B.</title>
        <authorList>
            <consortium name="US DOE Joint Genome Institute"/>
            <person name="Lucas S."/>
            <person name="Copeland A."/>
            <person name="Lapidus A."/>
            <person name="Cheng J.-F."/>
            <person name="Bruce D."/>
            <person name="Goodwin L."/>
            <person name="Pitluck S."/>
            <person name="Chertkov O."/>
            <person name="Detter J.C."/>
            <person name="Han C."/>
            <person name="Tapia R."/>
            <person name="Land M."/>
            <person name="Hauser L."/>
            <person name="Chang Y.-J."/>
            <person name="Jeffries C."/>
            <person name="Kyrpides N."/>
            <person name="Ivanova N."/>
            <person name="Mikhailova N."/>
            <person name="Hemme C.L."/>
            <person name="Woyke T."/>
        </authorList>
    </citation>
    <scope>NUCLEOTIDE SEQUENCE [LARGE SCALE GENOMIC DNA]</scope>
    <source>
        <strain evidence="2">ATCC 35296 / DSM 3052 / OCM 3 / 743B</strain>
    </source>
</reference>
<evidence type="ECO:0000313" key="1">
    <source>
        <dbReference type="EMBL" id="ADL50055.1"/>
    </source>
</evidence>
<gene>
    <name evidence="1" type="ordered locus">Clocel_0273</name>
</gene>
<dbReference type="RefSeq" id="WP_010075180.1">
    <property type="nucleotide sequence ID" value="NC_014393.1"/>
</dbReference>
<protein>
    <submittedName>
        <fullName evidence="1">Uncharacterized protein</fullName>
    </submittedName>
</protein>
<dbReference type="KEGG" id="ccb:Clocel_0273"/>
<accession>D9SPK6</accession>
<dbReference type="Proteomes" id="UP000002730">
    <property type="component" value="Chromosome"/>
</dbReference>
<name>D9SPK6_CLOC7</name>
<dbReference type="AlphaFoldDB" id="D9SPK6"/>
<proteinExistence type="predicted"/>
<sequence>MKKRLILLSALIIVIMSTALILSRPKGLTSKESLVKRVMEIQLTIGEVTDNEASELRKNIILTSEKLDPSCIPGLEALGITILSPSEIEQKTKEEGNFKFLVFNDITIDEKEAIITLNTIYTRQEDKKIVYKDFSGLTIRFHKYFGRWFEDPSREIYCI</sequence>
<organism evidence="1 2">
    <name type="scientific">Clostridium cellulovorans (strain ATCC 35296 / DSM 3052 / OCM 3 / 743B)</name>
    <dbReference type="NCBI Taxonomy" id="573061"/>
    <lineage>
        <taxon>Bacteria</taxon>
        <taxon>Bacillati</taxon>
        <taxon>Bacillota</taxon>
        <taxon>Clostridia</taxon>
        <taxon>Eubacteriales</taxon>
        <taxon>Clostridiaceae</taxon>
        <taxon>Clostridium</taxon>
    </lineage>
</organism>
<keyword evidence="2" id="KW-1185">Reference proteome</keyword>